<keyword evidence="3 6" id="KW-0067">ATP-binding</keyword>
<keyword evidence="5 6" id="KW-0505">Motor protein</keyword>
<dbReference type="GO" id="GO:0008017">
    <property type="term" value="F:microtubule binding"/>
    <property type="evidence" value="ECO:0007669"/>
    <property type="project" value="InterPro"/>
</dbReference>
<dbReference type="PANTHER" id="PTHR47968:SF13">
    <property type="entry name" value="KINESIN-LIKE PROTEIN KIF19 ISOFORM X1"/>
    <property type="match status" value="1"/>
</dbReference>
<accession>A0AAV2Z032</accession>
<dbReference type="Gene3D" id="3.40.850.10">
    <property type="entry name" value="Kinesin motor domain"/>
    <property type="match status" value="2"/>
</dbReference>
<protein>
    <recommendedName>
        <fullName evidence="7">Kinesin-like protein</fullName>
    </recommendedName>
</protein>
<dbReference type="PRINTS" id="PR00380">
    <property type="entry name" value="KINESINHEAVY"/>
</dbReference>
<feature type="domain" description="Kinesin motor" evidence="10">
    <location>
        <begin position="509"/>
        <end position="576"/>
    </location>
</feature>
<dbReference type="PROSITE" id="PS00411">
    <property type="entry name" value="KINESIN_MOTOR_1"/>
    <property type="match status" value="1"/>
</dbReference>
<comment type="caution">
    <text evidence="6">Lacks conserved residue(s) required for the propagation of feature annotation.</text>
</comment>
<dbReference type="Pfam" id="PF00225">
    <property type="entry name" value="Kinesin"/>
    <property type="match status" value="1"/>
</dbReference>
<dbReference type="InterPro" id="IPR027640">
    <property type="entry name" value="Kinesin-like_fam"/>
</dbReference>
<dbReference type="InterPro" id="IPR001752">
    <property type="entry name" value="Kinesin_motor_dom"/>
</dbReference>
<feature type="domain" description="Kinesin motor" evidence="10">
    <location>
        <begin position="1"/>
        <end position="391"/>
    </location>
</feature>
<evidence type="ECO:0000256" key="9">
    <source>
        <dbReference type="SAM" id="MobiDB-lite"/>
    </source>
</evidence>
<evidence type="ECO:0000256" key="5">
    <source>
        <dbReference type="ARBA" id="ARBA00023175"/>
    </source>
</evidence>
<comment type="similarity">
    <text evidence="6 7">Belongs to the TRAFAC class myosin-kinesin ATPase superfamily. Kinesin family.</text>
</comment>
<keyword evidence="12" id="KW-1185">Reference proteome</keyword>
<feature type="coiled-coil region" evidence="8">
    <location>
        <begin position="396"/>
        <end position="430"/>
    </location>
</feature>
<dbReference type="SMART" id="SM00129">
    <property type="entry name" value="KISc"/>
    <property type="match status" value="1"/>
</dbReference>
<keyword evidence="1 7" id="KW-0493">Microtubule</keyword>
<dbReference type="GO" id="GO:0007018">
    <property type="term" value="P:microtubule-based movement"/>
    <property type="evidence" value="ECO:0007669"/>
    <property type="project" value="InterPro"/>
</dbReference>
<keyword evidence="2 6" id="KW-0547">Nucleotide-binding</keyword>
<evidence type="ECO:0000256" key="3">
    <source>
        <dbReference type="ARBA" id="ARBA00022840"/>
    </source>
</evidence>
<dbReference type="AlphaFoldDB" id="A0AAV2Z032"/>
<dbReference type="InterPro" id="IPR027417">
    <property type="entry name" value="P-loop_NTPase"/>
</dbReference>
<evidence type="ECO:0000256" key="8">
    <source>
        <dbReference type="SAM" id="Coils"/>
    </source>
</evidence>
<dbReference type="GO" id="GO:0005524">
    <property type="term" value="F:ATP binding"/>
    <property type="evidence" value="ECO:0007669"/>
    <property type="project" value="UniProtKB-UniRule"/>
</dbReference>
<dbReference type="Proteomes" id="UP001146120">
    <property type="component" value="Unassembled WGS sequence"/>
</dbReference>
<proteinExistence type="inferred from homology"/>
<reference evidence="11" key="2">
    <citation type="journal article" date="2023" name="Microbiol Resour">
        <title>Decontamination and Annotation of the Draft Genome Sequence of the Oomycete Lagenidium giganteum ARSEF 373.</title>
        <authorList>
            <person name="Morgan W.R."/>
            <person name="Tartar A."/>
        </authorList>
    </citation>
    <scope>NUCLEOTIDE SEQUENCE</scope>
    <source>
        <strain evidence="11">ARSEF 373</strain>
    </source>
</reference>
<gene>
    <name evidence="11" type="ORF">N0F65_002581</name>
</gene>
<dbReference type="PANTHER" id="PTHR47968">
    <property type="entry name" value="CENTROMERE PROTEIN E"/>
    <property type="match status" value="1"/>
</dbReference>
<comment type="caution">
    <text evidence="11">The sequence shown here is derived from an EMBL/GenBank/DDBJ whole genome shotgun (WGS) entry which is preliminary data.</text>
</comment>
<organism evidence="11 12">
    <name type="scientific">Lagenidium giganteum</name>
    <dbReference type="NCBI Taxonomy" id="4803"/>
    <lineage>
        <taxon>Eukaryota</taxon>
        <taxon>Sar</taxon>
        <taxon>Stramenopiles</taxon>
        <taxon>Oomycota</taxon>
        <taxon>Peronosporomycetes</taxon>
        <taxon>Pythiales</taxon>
        <taxon>Pythiaceae</taxon>
    </lineage>
</organism>
<evidence type="ECO:0000256" key="4">
    <source>
        <dbReference type="ARBA" id="ARBA00023054"/>
    </source>
</evidence>
<evidence type="ECO:0000256" key="2">
    <source>
        <dbReference type="ARBA" id="ARBA00022741"/>
    </source>
</evidence>
<dbReference type="GO" id="GO:0005874">
    <property type="term" value="C:microtubule"/>
    <property type="evidence" value="ECO:0007669"/>
    <property type="project" value="UniProtKB-KW"/>
</dbReference>
<evidence type="ECO:0000256" key="7">
    <source>
        <dbReference type="RuleBase" id="RU000394"/>
    </source>
</evidence>
<dbReference type="GO" id="GO:0003777">
    <property type="term" value="F:microtubule motor activity"/>
    <property type="evidence" value="ECO:0007669"/>
    <property type="project" value="InterPro"/>
</dbReference>
<dbReference type="InterPro" id="IPR019821">
    <property type="entry name" value="Kinesin_motor_CS"/>
</dbReference>
<feature type="region of interest" description="Disordered" evidence="9">
    <location>
        <begin position="432"/>
        <end position="485"/>
    </location>
</feature>
<dbReference type="InterPro" id="IPR036961">
    <property type="entry name" value="Kinesin_motor_dom_sf"/>
</dbReference>
<reference evidence="11" key="1">
    <citation type="submission" date="2022-11" db="EMBL/GenBank/DDBJ databases">
        <authorList>
            <person name="Morgan W.R."/>
            <person name="Tartar A."/>
        </authorList>
    </citation>
    <scope>NUCLEOTIDE SEQUENCE</scope>
    <source>
        <strain evidence="11">ARSEF 373</strain>
    </source>
</reference>
<evidence type="ECO:0000313" key="12">
    <source>
        <dbReference type="Proteomes" id="UP001146120"/>
    </source>
</evidence>
<feature type="compositionally biased region" description="Acidic residues" evidence="9">
    <location>
        <begin position="469"/>
        <end position="478"/>
    </location>
</feature>
<dbReference type="EMBL" id="DAKRPA010000095">
    <property type="protein sequence ID" value="DAZ98856.1"/>
    <property type="molecule type" value="Genomic_DNA"/>
</dbReference>
<evidence type="ECO:0000256" key="6">
    <source>
        <dbReference type="PROSITE-ProRule" id="PRU00283"/>
    </source>
</evidence>
<keyword evidence="4 8" id="KW-0175">Coiled coil</keyword>
<name>A0AAV2Z032_9STRA</name>
<sequence length="576" mass="64811">MLVAVRLRPLTDKEKQQGQRSCCRVVGDQAVIIEKTSHGALLRSQQSFEKEYAFDVAFPEDATQAEVYTKTVQDVVPTILNGYHATVFAYGATGAGKTHTMMGSERDGLGPDVDDSEVSVDGIIPQALTDVFNLIEHRQVEEEYMKLHHGTTFEWQVLVSYLEVYNEQIRDLLRPSAKPLALREDAARGIVHVAGLHHEEAHSVSEVLQLLRRGNRHRKTEPTAANQVSSRSHAVIQVTVRHTTTTMISNTIPRKSVIEGKLSLIDLAGSERASSTLNRGLRLTEGANINKSLLALANCINSLSTQNRQIVRRNSMDCMSNVRKERGSGEGMLSRFRSSKVQYRDSKLTHLLKNSLEGDCRLVMIANINPSHTSFDESHNTLKYANRAKNIKVRPRMHLTTAQMSYEQRIEKLEKENVVLRTALTEAYEDLGYEPHEQPVPLDFGRTGARSPGIPQRKVCPRRPSVQEPESDDTETDSDGSISTSLKQRDEELAQMRASAMQREAELSRLRVAVRLRPITDRERREGHRVCTKVVGDQVVVIEKAGQPTQHLRSQQTSRKEYAFDIAFPEHERQSS</sequence>
<evidence type="ECO:0000313" key="11">
    <source>
        <dbReference type="EMBL" id="DAZ98856.1"/>
    </source>
</evidence>
<dbReference type="PROSITE" id="PS50067">
    <property type="entry name" value="KINESIN_MOTOR_2"/>
    <property type="match status" value="2"/>
</dbReference>
<dbReference type="SUPFAM" id="SSF52540">
    <property type="entry name" value="P-loop containing nucleoside triphosphate hydrolases"/>
    <property type="match status" value="2"/>
</dbReference>
<evidence type="ECO:0000256" key="1">
    <source>
        <dbReference type="ARBA" id="ARBA00022701"/>
    </source>
</evidence>
<feature type="binding site" evidence="6">
    <location>
        <begin position="91"/>
        <end position="98"/>
    </location>
    <ligand>
        <name>ATP</name>
        <dbReference type="ChEBI" id="CHEBI:30616"/>
    </ligand>
</feature>
<evidence type="ECO:0000259" key="10">
    <source>
        <dbReference type="PROSITE" id="PS50067"/>
    </source>
</evidence>